<dbReference type="Proteomes" id="UP000664904">
    <property type="component" value="Plasmid unnamed4"/>
</dbReference>
<comment type="similarity">
    <text evidence="1">Belongs to the SCO1/2 family.</text>
</comment>
<dbReference type="AlphaFoldDB" id="A0A975DJQ5"/>
<evidence type="ECO:0000256" key="2">
    <source>
        <dbReference type="PIRSR" id="PIRSR603782-1"/>
    </source>
</evidence>
<accession>A0A975DJQ5</accession>
<feature type="binding site" evidence="2">
    <location>
        <position position="59"/>
    </location>
    <ligand>
        <name>Cu cation</name>
        <dbReference type="ChEBI" id="CHEBI:23378"/>
    </ligand>
</feature>
<organism evidence="4 5">
    <name type="scientific">Pseudoalteromonas xiamenensis</name>
    <dbReference type="NCBI Taxonomy" id="882626"/>
    <lineage>
        <taxon>Bacteria</taxon>
        <taxon>Pseudomonadati</taxon>
        <taxon>Pseudomonadota</taxon>
        <taxon>Gammaproteobacteria</taxon>
        <taxon>Alteromonadales</taxon>
        <taxon>Pseudoalteromonadaceae</taxon>
        <taxon>Pseudoalteromonas</taxon>
    </lineage>
</organism>
<dbReference type="Gene3D" id="3.40.30.10">
    <property type="entry name" value="Glutaredoxin"/>
    <property type="match status" value="1"/>
</dbReference>
<proteinExistence type="inferred from homology"/>
<geneLocation type="plasmid" evidence="4 5">
    <name>unnamed4</name>
</geneLocation>
<keyword evidence="4" id="KW-0614">Plasmid</keyword>
<dbReference type="CDD" id="cd02968">
    <property type="entry name" value="SCO"/>
    <property type="match status" value="1"/>
</dbReference>
<dbReference type="KEGG" id="pxi:J5O05_17185"/>
<dbReference type="EMBL" id="CP072134">
    <property type="protein sequence ID" value="QTH72992.1"/>
    <property type="molecule type" value="Genomic_DNA"/>
</dbReference>
<keyword evidence="2" id="KW-0186">Copper</keyword>
<dbReference type="SUPFAM" id="SSF52833">
    <property type="entry name" value="Thioredoxin-like"/>
    <property type="match status" value="1"/>
</dbReference>
<dbReference type="InterPro" id="IPR003782">
    <property type="entry name" value="SCO1/SenC"/>
</dbReference>
<keyword evidence="5" id="KW-1185">Reference proteome</keyword>
<dbReference type="GO" id="GO:0046872">
    <property type="term" value="F:metal ion binding"/>
    <property type="evidence" value="ECO:0007669"/>
    <property type="project" value="UniProtKB-KW"/>
</dbReference>
<evidence type="ECO:0000256" key="1">
    <source>
        <dbReference type="ARBA" id="ARBA00010996"/>
    </source>
</evidence>
<reference evidence="4" key="1">
    <citation type="submission" date="2021-03" db="EMBL/GenBank/DDBJ databases">
        <title>Complete Genome of Pseudoalteromonas xiamenensis STKMTI.2, a new potential marine bacterium producing anti-Vibrio compounds.</title>
        <authorList>
            <person name="Handayani D.P."/>
            <person name="Isnansetyo A."/>
            <person name="Istiqomah I."/>
            <person name="Jumina J."/>
        </authorList>
    </citation>
    <scope>NUCLEOTIDE SEQUENCE</scope>
    <source>
        <strain evidence="4">STKMTI.2</strain>
        <plasmid evidence="4">unnamed4</plasmid>
    </source>
</reference>
<protein>
    <submittedName>
        <fullName evidence="4">SCO family protein</fullName>
    </submittedName>
</protein>
<gene>
    <name evidence="4" type="ORF">J5O05_17185</name>
</gene>
<keyword evidence="3" id="KW-1015">Disulfide bond</keyword>
<dbReference type="Pfam" id="PF02630">
    <property type="entry name" value="SCO1-SenC"/>
    <property type="match status" value="1"/>
</dbReference>
<keyword evidence="2" id="KW-0479">Metal-binding</keyword>
<evidence type="ECO:0000313" key="4">
    <source>
        <dbReference type="EMBL" id="QTH72992.1"/>
    </source>
</evidence>
<sequence>MKKYIFVILSFLFVAHAESVEIDHGYQTLLSESDFSYIKEKFGMKEDLVYVLAFGYTSCGYTCPIIASKLSYVKSKVGNSIDALFITVDPKIDTEDRLNSYLSSWGGIRGVRFDDYDDLSKISQVFKNYIFKYSDGEIDHSDIIYVIKGRVLVFYPNSNPDFIRDDVNFLVGEK</sequence>
<feature type="disulfide bond" description="Redox-active" evidence="3">
    <location>
        <begin position="59"/>
        <end position="63"/>
    </location>
</feature>
<name>A0A975DJQ5_9GAMM</name>
<feature type="binding site" evidence="2">
    <location>
        <position position="63"/>
    </location>
    <ligand>
        <name>Cu cation</name>
        <dbReference type="ChEBI" id="CHEBI:23378"/>
    </ligand>
</feature>
<feature type="binding site" evidence="2">
    <location>
        <position position="140"/>
    </location>
    <ligand>
        <name>Cu cation</name>
        <dbReference type="ChEBI" id="CHEBI:23378"/>
    </ligand>
</feature>
<evidence type="ECO:0000256" key="3">
    <source>
        <dbReference type="PIRSR" id="PIRSR603782-2"/>
    </source>
</evidence>
<evidence type="ECO:0000313" key="5">
    <source>
        <dbReference type="Proteomes" id="UP000664904"/>
    </source>
</evidence>
<dbReference type="InterPro" id="IPR036249">
    <property type="entry name" value="Thioredoxin-like_sf"/>
</dbReference>
<dbReference type="RefSeq" id="WP_208844611.1">
    <property type="nucleotide sequence ID" value="NZ_CP072134.1"/>
</dbReference>